<feature type="compositionally biased region" description="Basic and acidic residues" evidence="1">
    <location>
        <begin position="1"/>
        <end position="31"/>
    </location>
</feature>
<proteinExistence type="predicted"/>
<evidence type="ECO:0000313" key="4">
    <source>
        <dbReference type="Proteomes" id="UP001642900"/>
    </source>
</evidence>
<evidence type="ECO:0000256" key="1">
    <source>
        <dbReference type="SAM" id="MobiDB-lite"/>
    </source>
</evidence>
<keyword evidence="4" id="KW-1185">Reference proteome</keyword>
<dbReference type="RefSeq" id="WP_165024022.1">
    <property type="nucleotide sequence ID" value="NZ_JAAKZF010000003.1"/>
</dbReference>
<evidence type="ECO:0000313" key="3">
    <source>
        <dbReference type="EMBL" id="NGO50480.1"/>
    </source>
</evidence>
<name>A0A6G4W8J6_9HYPH</name>
<sequence>MNSLDRLVDFHRERAAEPERETAFRPSDRQDGPPLDHVPASYRQPEGAIYGTVEKILIGSIILLGVFAFAAGYSWGAI</sequence>
<gene>
    <name evidence="3" type="ORF">G6N73_04670</name>
</gene>
<dbReference type="EMBL" id="JAAKZF010000003">
    <property type="protein sequence ID" value="NGO50480.1"/>
    <property type="molecule type" value="Genomic_DNA"/>
</dbReference>
<keyword evidence="2" id="KW-1133">Transmembrane helix</keyword>
<dbReference type="Proteomes" id="UP001642900">
    <property type="component" value="Unassembled WGS sequence"/>
</dbReference>
<comment type="caution">
    <text evidence="3">The sequence shown here is derived from an EMBL/GenBank/DDBJ whole genome shotgun (WGS) entry which is preliminary data.</text>
</comment>
<keyword evidence="2" id="KW-0812">Transmembrane</keyword>
<keyword evidence="2" id="KW-0472">Membrane</keyword>
<dbReference type="AlphaFoldDB" id="A0A6G4W8J6"/>
<protein>
    <submittedName>
        <fullName evidence="3">Uncharacterized protein</fullName>
    </submittedName>
</protein>
<reference evidence="3 4" key="1">
    <citation type="submission" date="2020-02" db="EMBL/GenBank/DDBJ databases">
        <title>Genome sequence of strain CCNWXJ40-4.</title>
        <authorList>
            <person name="Gao J."/>
            <person name="Sun J."/>
        </authorList>
    </citation>
    <scope>NUCLEOTIDE SEQUENCE [LARGE SCALE GENOMIC DNA]</scope>
    <source>
        <strain evidence="3 4">CCNWXJ 40-4</strain>
    </source>
</reference>
<organism evidence="3 4">
    <name type="scientific">Allomesorhizobium camelthorni</name>
    <dbReference type="NCBI Taxonomy" id="475069"/>
    <lineage>
        <taxon>Bacteria</taxon>
        <taxon>Pseudomonadati</taxon>
        <taxon>Pseudomonadota</taxon>
        <taxon>Alphaproteobacteria</taxon>
        <taxon>Hyphomicrobiales</taxon>
        <taxon>Phyllobacteriaceae</taxon>
        <taxon>Allomesorhizobium</taxon>
    </lineage>
</organism>
<evidence type="ECO:0000256" key="2">
    <source>
        <dbReference type="SAM" id="Phobius"/>
    </source>
</evidence>
<accession>A0A6G4W8J6</accession>
<feature type="transmembrane region" description="Helical" evidence="2">
    <location>
        <begin position="56"/>
        <end position="76"/>
    </location>
</feature>
<feature type="region of interest" description="Disordered" evidence="1">
    <location>
        <begin position="1"/>
        <end position="42"/>
    </location>
</feature>